<feature type="compositionally biased region" description="Basic and acidic residues" evidence="2">
    <location>
        <begin position="62"/>
        <end position="74"/>
    </location>
</feature>
<name>A0A834BQQ0_9CHIR</name>
<feature type="compositionally biased region" description="Basic residues" evidence="2">
    <location>
        <begin position="160"/>
        <end position="170"/>
    </location>
</feature>
<dbReference type="AlphaFoldDB" id="A0A834BQQ0"/>
<evidence type="ECO:0000256" key="1">
    <source>
        <dbReference type="ARBA" id="ARBA00022737"/>
    </source>
</evidence>
<dbReference type="PANTHER" id="PTHR15901">
    <property type="entry name" value="TESTICULAR HAPLOID EXPRESSED GENE PROTEIN"/>
    <property type="match status" value="1"/>
</dbReference>
<feature type="region of interest" description="Disordered" evidence="2">
    <location>
        <begin position="36"/>
        <end position="87"/>
    </location>
</feature>
<dbReference type="InterPro" id="IPR006623">
    <property type="entry name" value="THEG"/>
</dbReference>
<reference evidence="3 4" key="1">
    <citation type="journal article" date="2020" name="Nature">
        <title>Six reference-quality genomes reveal evolution of bat adaptations.</title>
        <authorList>
            <person name="Jebb D."/>
            <person name="Huang Z."/>
            <person name="Pippel M."/>
            <person name="Hughes G.M."/>
            <person name="Lavrichenko K."/>
            <person name="Devanna P."/>
            <person name="Winkler S."/>
            <person name="Jermiin L.S."/>
            <person name="Skirmuntt E.C."/>
            <person name="Katzourakis A."/>
            <person name="Burkitt-Gray L."/>
            <person name="Ray D.A."/>
            <person name="Sullivan K.A.M."/>
            <person name="Roscito J.G."/>
            <person name="Kirilenko B.M."/>
            <person name="Davalos L.M."/>
            <person name="Corthals A.P."/>
            <person name="Power M.L."/>
            <person name="Jones G."/>
            <person name="Ransome R.D."/>
            <person name="Dechmann D.K.N."/>
            <person name="Locatelli A.G."/>
            <person name="Puechmaille S.J."/>
            <person name="Fedrigo O."/>
            <person name="Jarvis E.D."/>
            <person name="Hiller M."/>
            <person name="Vernes S.C."/>
            <person name="Myers E.W."/>
            <person name="Teeling E.C."/>
        </authorList>
    </citation>
    <scope>NUCLEOTIDE SEQUENCE [LARGE SCALE GENOMIC DNA]</scope>
    <source>
        <strain evidence="3">Bat1K_MPI-CBG_1</strain>
    </source>
</reference>
<dbReference type="InterPro" id="IPR042401">
    <property type="entry name" value="SPMAP2-like"/>
</dbReference>
<dbReference type="Pfam" id="PF14912">
    <property type="entry name" value="THEG"/>
    <property type="match status" value="4"/>
</dbReference>
<evidence type="ECO:0000256" key="2">
    <source>
        <dbReference type="SAM" id="MobiDB-lite"/>
    </source>
</evidence>
<comment type="caution">
    <text evidence="3">The sequence shown here is derived from an EMBL/GenBank/DDBJ whole genome shotgun (WGS) entry which is preliminary data.</text>
</comment>
<feature type="compositionally biased region" description="Basic and acidic residues" evidence="2">
    <location>
        <begin position="120"/>
        <end position="136"/>
    </location>
</feature>
<feature type="compositionally biased region" description="Acidic residues" evidence="2">
    <location>
        <begin position="44"/>
        <end position="59"/>
    </location>
</feature>
<sequence length="509" mass="58819">MERQEFLGSLEVLDGHNTTEVSASLEVLQAPLVHRIPHLHDEPTEPEEQEELQVSEEALEQSQRDEDKEISEPHKRYKSYSLSDPHKHYELYAPRALQRLHERNKSYESCEVYESYESSVPREPHEPRESCDHYEPYDPYEVHVPPKPQEPNAPREPHKLHARRKPHRPQAPREAHKSREAELLPSSALMISPSLVIRYPPWIPWCSPKDAVPREFLRKCVFSRKRMHDLSKPKKQWGTPDRKLFWGNQDPICPVRHGALKTQMTKRLENLALPKEVSYRYIPNRVQYYYSCGRESVIWDIPPPVLLSKPSKRIQKLAQPNRFKIMDLTDRSFTDYITKEPVHLSGPSPRIIRLSIAKSIHPNYVPPKGSENRISISALNAVASPRIVDLAHPRIKIEGLCYPRQRSEVPIRPITQAALLAKASSRIIALAQAKSLHEGYLPPRDPYWPVSYAALHSKASPRVQELAHPSTRSPMHIVYYDPQVFKVKPAALKSKCSQRIKELAEPLTR</sequence>
<dbReference type="PANTHER" id="PTHR15901:SF15">
    <property type="entry name" value="TESTICULAR HAPLOID EXPRESSED GENE PROTEIN-LIKE"/>
    <property type="match status" value="1"/>
</dbReference>
<dbReference type="Proteomes" id="UP000664940">
    <property type="component" value="Unassembled WGS sequence"/>
</dbReference>
<gene>
    <name evidence="3" type="ORF">HJG60_018852</name>
</gene>
<dbReference type="EMBL" id="JABVXQ010000001">
    <property type="protein sequence ID" value="KAF6133303.1"/>
    <property type="molecule type" value="Genomic_DNA"/>
</dbReference>
<feature type="compositionally biased region" description="Basic and acidic residues" evidence="2">
    <location>
        <begin position="171"/>
        <end position="181"/>
    </location>
</feature>
<feature type="region of interest" description="Disordered" evidence="2">
    <location>
        <begin position="116"/>
        <end position="181"/>
    </location>
</feature>
<proteinExistence type="predicted"/>
<evidence type="ECO:0000313" key="4">
    <source>
        <dbReference type="Proteomes" id="UP000664940"/>
    </source>
</evidence>
<accession>A0A834BQQ0</accession>
<dbReference type="SMART" id="SM00705">
    <property type="entry name" value="THEG"/>
    <property type="match status" value="7"/>
</dbReference>
<keyword evidence="1" id="KW-0677">Repeat</keyword>
<protein>
    <submittedName>
        <fullName evidence="3">Theg spermatid protein like</fullName>
    </submittedName>
</protein>
<evidence type="ECO:0000313" key="3">
    <source>
        <dbReference type="EMBL" id="KAF6133303.1"/>
    </source>
</evidence>
<organism evidence="3 4">
    <name type="scientific">Phyllostomus discolor</name>
    <name type="common">pale spear-nosed bat</name>
    <dbReference type="NCBI Taxonomy" id="89673"/>
    <lineage>
        <taxon>Eukaryota</taxon>
        <taxon>Metazoa</taxon>
        <taxon>Chordata</taxon>
        <taxon>Craniata</taxon>
        <taxon>Vertebrata</taxon>
        <taxon>Euteleostomi</taxon>
        <taxon>Mammalia</taxon>
        <taxon>Eutheria</taxon>
        <taxon>Laurasiatheria</taxon>
        <taxon>Chiroptera</taxon>
        <taxon>Yangochiroptera</taxon>
        <taxon>Phyllostomidae</taxon>
        <taxon>Phyllostominae</taxon>
        <taxon>Phyllostomus</taxon>
    </lineage>
</organism>